<keyword evidence="1" id="KW-0808">Transferase</keyword>
<name>A0A5A7QIC9_STRAF</name>
<evidence type="ECO:0000313" key="2">
    <source>
        <dbReference type="Proteomes" id="UP000325081"/>
    </source>
</evidence>
<accession>A0A5A7QIC9</accession>
<feature type="non-terminal residue" evidence="1">
    <location>
        <position position="233"/>
    </location>
</feature>
<dbReference type="GO" id="GO:0016746">
    <property type="term" value="F:acyltransferase activity"/>
    <property type="evidence" value="ECO:0007669"/>
    <property type="project" value="UniProtKB-KW"/>
</dbReference>
<sequence length="233" mass="25640">MSKNTLGLERSLDQLHSLFTSFSSKAPTSLMLSLFNKVMLEIADIGMTTKSSITIYVTTPFTNPPSLPAGGPTYCRACPIFWWQPGHVAAGQSVTLLIGGPGSNNLVSKDSLRFSRLSYKLASDPAIPCFPSRLTSLATGMESMWNSKSTQSLPASAKRTRFAWVSIRSFMLNLRPMFCLAIEVSKNNVQICSAGYGDVDVHPPAVVWMNYHQFLPPLFEQDLGLQWQVPMSP</sequence>
<dbReference type="Proteomes" id="UP000325081">
    <property type="component" value="Unassembled WGS sequence"/>
</dbReference>
<evidence type="ECO:0000313" key="1">
    <source>
        <dbReference type="EMBL" id="GER43631.1"/>
    </source>
</evidence>
<proteinExistence type="predicted"/>
<dbReference type="AlphaFoldDB" id="A0A5A7QIC9"/>
<gene>
    <name evidence="1" type="ORF">STAS_20491</name>
</gene>
<protein>
    <submittedName>
        <fullName evidence="1">Diacylglycerol O-acyltransferase 1</fullName>
    </submittedName>
</protein>
<keyword evidence="2" id="KW-1185">Reference proteome</keyword>
<comment type="caution">
    <text evidence="1">The sequence shown here is derived from an EMBL/GenBank/DDBJ whole genome shotgun (WGS) entry which is preliminary data.</text>
</comment>
<organism evidence="1 2">
    <name type="scientific">Striga asiatica</name>
    <name type="common">Asiatic witchweed</name>
    <name type="synonym">Buchnera asiatica</name>
    <dbReference type="NCBI Taxonomy" id="4170"/>
    <lineage>
        <taxon>Eukaryota</taxon>
        <taxon>Viridiplantae</taxon>
        <taxon>Streptophyta</taxon>
        <taxon>Embryophyta</taxon>
        <taxon>Tracheophyta</taxon>
        <taxon>Spermatophyta</taxon>
        <taxon>Magnoliopsida</taxon>
        <taxon>eudicotyledons</taxon>
        <taxon>Gunneridae</taxon>
        <taxon>Pentapetalae</taxon>
        <taxon>asterids</taxon>
        <taxon>lamiids</taxon>
        <taxon>Lamiales</taxon>
        <taxon>Orobanchaceae</taxon>
        <taxon>Buchnereae</taxon>
        <taxon>Striga</taxon>
    </lineage>
</organism>
<keyword evidence="1" id="KW-0012">Acyltransferase</keyword>
<dbReference type="EMBL" id="BKCP01006704">
    <property type="protein sequence ID" value="GER43631.1"/>
    <property type="molecule type" value="Genomic_DNA"/>
</dbReference>
<reference evidence="2" key="1">
    <citation type="journal article" date="2019" name="Curr. Biol.">
        <title>Genome Sequence of Striga asiatica Provides Insight into the Evolution of Plant Parasitism.</title>
        <authorList>
            <person name="Yoshida S."/>
            <person name="Kim S."/>
            <person name="Wafula E.K."/>
            <person name="Tanskanen J."/>
            <person name="Kim Y.M."/>
            <person name="Honaas L."/>
            <person name="Yang Z."/>
            <person name="Spallek T."/>
            <person name="Conn C.E."/>
            <person name="Ichihashi Y."/>
            <person name="Cheong K."/>
            <person name="Cui S."/>
            <person name="Der J.P."/>
            <person name="Gundlach H."/>
            <person name="Jiao Y."/>
            <person name="Hori C."/>
            <person name="Ishida J.K."/>
            <person name="Kasahara H."/>
            <person name="Kiba T."/>
            <person name="Kim M.S."/>
            <person name="Koo N."/>
            <person name="Laohavisit A."/>
            <person name="Lee Y.H."/>
            <person name="Lumba S."/>
            <person name="McCourt P."/>
            <person name="Mortimer J.C."/>
            <person name="Mutuku J.M."/>
            <person name="Nomura T."/>
            <person name="Sasaki-Sekimoto Y."/>
            <person name="Seto Y."/>
            <person name="Wang Y."/>
            <person name="Wakatake T."/>
            <person name="Sakakibara H."/>
            <person name="Demura T."/>
            <person name="Yamaguchi S."/>
            <person name="Yoneyama K."/>
            <person name="Manabe R.I."/>
            <person name="Nelson D.C."/>
            <person name="Schulman A.H."/>
            <person name="Timko M.P."/>
            <person name="dePamphilis C.W."/>
            <person name="Choi D."/>
            <person name="Shirasu K."/>
        </authorList>
    </citation>
    <scope>NUCLEOTIDE SEQUENCE [LARGE SCALE GENOMIC DNA]</scope>
    <source>
        <strain evidence="2">cv. UVA1</strain>
    </source>
</reference>